<name>A0A9P3PSP7_LYOSH</name>
<evidence type="ECO:0000313" key="3">
    <source>
        <dbReference type="Proteomes" id="UP001063166"/>
    </source>
</evidence>
<feature type="compositionally biased region" description="Polar residues" evidence="1">
    <location>
        <begin position="742"/>
        <end position="755"/>
    </location>
</feature>
<sequence length="1247" mass="135000">MAGFLRRKSKQEPQSKSNSAQSPPAGSQTTPLFARFGTTPQPVKEAPRIVSSPMMLSSAKRDTAGALHHSRGSRTVAQTAVHHHRDAENPVQRAEFNGAGKPRDMQAEQGNTEQVPRGYSPTQVRARPVSRVPMLDKPLPPSFPPGPSNPDPPTLAPVRSPQLSTEHPSPIQGEYAHLWSIIAGEDKQLPEPVEEPSTNPVAVPSTAHEATDQHTSRSHHASSSATSARDLSAPIPQPPSPHAGTNTLPKPPSGAQAPTPPIASSYHHPPIFDAPDQSFDVQTLTARPSTRSLSRQESLADDTTLRSDSGASTSRTTLLSNDKQHDGQMADVFGSRPMKSSYEPPGGLQGLLATEFLPNKGFDSLNPSSSPQTNRKLSPAKHDRQPALSPPSRLSVASEEKRASPPQPRPSIDKAQGSHHRPLDNMGANFSAPDGFFASQQSPNGVPSRVVNDQGRDISPPPRAHVSAEQRTSMAYNPATPPRKSTSIRSMNGPIVTGKPLIFTAMAAVGTEGPQAPNSIPPARPADQSKVWSNAVPPQQHPSPPARKDSLQNRQHPRPLPAINNIGHLGQSATPSTHQTSAQPVPVPPPKATHTSPVNGHFPPQPPVEQPTPPRTRKLSKSRAAPQSSANFSNPTSTTTTNGTYQRTPVKMRPTTPISPGRAGSIQIDSDVLGIPLDDDPFARVDGVKMLKPLSRPATPPTGTTDAVGTGGERLKSREGKKGSGSEEMLSDAGSRSVLTKIGSQPGTNMGQESIPSEHGRRVNGFSRAVETELPTVAPPVIGGMEGKDYLTGFLADPHLLGTLLGFLSFYDWCMILSLSRDVRFMIVQNPMLRETVLERFLKTVGYARWAWNEREPLSLSLQDLADYMRGVSTPTHEYARVAALYVHSLSIHPAHRDQSLHDTVHHLAASTRAYSRVVLRLRAQAEKEAAVARSRGIARGGSRPPSRTPSPTFSHSNHSYTSAHTPPPPQARPATTSFQSPLFRLKRAPLLRVFVPSPDGDWLSDKSVLECEAECRRAGIMHLMRIGDVVWDVAVGDEGNVGRLVWDGSYLIDLDYTYSPVGDLPKYMPTLAFPPSYFHRVIRTGPTSSNPVAHIDLRPWGEEIAANLQLLQDRVRTETPQGAYHNVVRWVHRSSFVIRPPGKGVRSPSHYGQTAPSRIPLPDSNMFVDPGWYGTIVVETEGTNESLADLQDRCGPGAFPPRPSGVNGPNTSAISREGKLVFRILREKSRPGEIWIRTVSPKERLL</sequence>
<feature type="compositionally biased region" description="Polar residues" evidence="1">
    <location>
        <begin position="365"/>
        <end position="376"/>
    </location>
</feature>
<evidence type="ECO:0000313" key="2">
    <source>
        <dbReference type="EMBL" id="GLB40878.1"/>
    </source>
</evidence>
<feature type="compositionally biased region" description="Polar residues" evidence="1">
    <location>
        <begin position="279"/>
        <end position="297"/>
    </location>
</feature>
<gene>
    <name evidence="2" type="ORF">LshimejAT787_0900930</name>
</gene>
<proteinExistence type="predicted"/>
<feature type="compositionally biased region" description="Polar residues" evidence="1">
    <location>
        <begin position="571"/>
        <end position="583"/>
    </location>
</feature>
<feature type="compositionally biased region" description="Pro residues" evidence="1">
    <location>
        <begin position="603"/>
        <end position="614"/>
    </location>
</feature>
<organism evidence="2 3">
    <name type="scientific">Lyophyllum shimeji</name>
    <name type="common">Hon-shimeji</name>
    <name type="synonym">Tricholoma shimeji</name>
    <dbReference type="NCBI Taxonomy" id="47721"/>
    <lineage>
        <taxon>Eukaryota</taxon>
        <taxon>Fungi</taxon>
        <taxon>Dikarya</taxon>
        <taxon>Basidiomycota</taxon>
        <taxon>Agaricomycotina</taxon>
        <taxon>Agaricomycetes</taxon>
        <taxon>Agaricomycetidae</taxon>
        <taxon>Agaricales</taxon>
        <taxon>Tricholomatineae</taxon>
        <taxon>Lyophyllaceae</taxon>
        <taxon>Lyophyllum</taxon>
    </lineage>
</organism>
<feature type="compositionally biased region" description="Low complexity" evidence="1">
    <location>
        <begin position="933"/>
        <end position="953"/>
    </location>
</feature>
<feature type="region of interest" description="Disordered" evidence="1">
    <location>
        <begin position="508"/>
        <end position="665"/>
    </location>
</feature>
<accession>A0A9P3PSP7</accession>
<feature type="region of interest" description="Disordered" evidence="1">
    <location>
        <begin position="1"/>
        <end position="493"/>
    </location>
</feature>
<feature type="region of interest" description="Disordered" evidence="1">
    <location>
        <begin position="693"/>
        <end position="761"/>
    </location>
</feature>
<keyword evidence="3" id="KW-1185">Reference proteome</keyword>
<feature type="region of interest" description="Disordered" evidence="1">
    <location>
        <begin position="933"/>
        <end position="977"/>
    </location>
</feature>
<feature type="compositionally biased region" description="Basic and acidic residues" evidence="1">
    <location>
        <begin position="713"/>
        <end position="725"/>
    </location>
</feature>
<evidence type="ECO:0000256" key="1">
    <source>
        <dbReference type="SAM" id="MobiDB-lite"/>
    </source>
</evidence>
<comment type="caution">
    <text evidence="2">The sequence shown here is derived from an EMBL/GenBank/DDBJ whole genome shotgun (WGS) entry which is preliminary data.</text>
</comment>
<reference evidence="2" key="1">
    <citation type="submission" date="2022-07" db="EMBL/GenBank/DDBJ databases">
        <title>The genome of Lyophyllum shimeji provides insight into the initial evolution of ectomycorrhizal fungal genome.</title>
        <authorList>
            <person name="Kobayashi Y."/>
            <person name="Shibata T."/>
            <person name="Hirakawa H."/>
            <person name="Shigenobu S."/>
            <person name="Nishiyama T."/>
            <person name="Yamada A."/>
            <person name="Hasebe M."/>
            <person name="Kawaguchi M."/>
        </authorList>
    </citation>
    <scope>NUCLEOTIDE SEQUENCE</scope>
    <source>
        <strain evidence="2">AT787</strain>
    </source>
</reference>
<feature type="compositionally biased region" description="Polar residues" evidence="1">
    <location>
        <begin position="954"/>
        <end position="963"/>
    </location>
</feature>
<feature type="compositionally biased region" description="Polar residues" evidence="1">
    <location>
        <begin position="12"/>
        <end position="31"/>
    </location>
</feature>
<feature type="compositionally biased region" description="Low complexity" evidence="1">
    <location>
        <begin position="628"/>
        <end position="644"/>
    </location>
</feature>
<dbReference type="Proteomes" id="UP001063166">
    <property type="component" value="Unassembled WGS sequence"/>
</dbReference>
<dbReference type="OrthoDB" id="3365519at2759"/>
<dbReference type="AlphaFoldDB" id="A0A9P3PSP7"/>
<protein>
    <submittedName>
        <fullName evidence="2">Uncharacterized protein</fullName>
    </submittedName>
</protein>
<feature type="compositionally biased region" description="Pro residues" evidence="1">
    <location>
        <begin position="138"/>
        <end position="155"/>
    </location>
</feature>
<dbReference type="EMBL" id="BRPK01000009">
    <property type="protein sequence ID" value="GLB40878.1"/>
    <property type="molecule type" value="Genomic_DNA"/>
</dbReference>
<feature type="compositionally biased region" description="Polar residues" evidence="1">
    <location>
        <begin position="306"/>
        <end position="321"/>
    </location>
</feature>